<evidence type="ECO:0000256" key="3">
    <source>
        <dbReference type="ARBA" id="ARBA00022617"/>
    </source>
</evidence>
<keyword evidence="11" id="KW-1133">Transmembrane helix</keyword>
<feature type="transmembrane region" description="Helical" evidence="11">
    <location>
        <begin position="15"/>
        <end position="37"/>
    </location>
</feature>
<keyword evidence="11" id="KW-0812">Transmembrane</keyword>
<comment type="caution">
    <text evidence="12">The sequence shown here is derived from an EMBL/GenBank/DDBJ whole genome shotgun (WGS) entry which is preliminary data.</text>
</comment>
<reference evidence="12 13" key="1">
    <citation type="journal article" date="2015" name="BMC Genomics">
        <title>The genome of the truffle-parasite Tolypocladium ophioglossoides and the evolution of antifungal peptaibiotics.</title>
        <authorList>
            <person name="Quandt C.A."/>
            <person name="Bushley K.E."/>
            <person name="Spatafora J.W."/>
        </authorList>
    </citation>
    <scope>NUCLEOTIDE SEQUENCE [LARGE SCALE GENOMIC DNA]</scope>
    <source>
        <strain evidence="12 13">CBS 100239</strain>
    </source>
</reference>
<dbReference type="FunFam" id="1.10.630.10:FF:000047">
    <property type="entry name" value="Cytochrome P450 monooxygenase"/>
    <property type="match status" value="1"/>
</dbReference>
<dbReference type="OrthoDB" id="1470350at2759"/>
<evidence type="ECO:0000313" key="12">
    <source>
        <dbReference type="EMBL" id="KND91002.1"/>
    </source>
</evidence>
<dbReference type="GO" id="GO:0020037">
    <property type="term" value="F:heme binding"/>
    <property type="evidence" value="ECO:0007669"/>
    <property type="project" value="InterPro"/>
</dbReference>
<evidence type="ECO:0000256" key="4">
    <source>
        <dbReference type="ARBA" id="ARBA00022723"/>
    </source>
</evidence>
<evidence type="ECO:0000256" key="5">
    <source>
        <dbReference type="ARBA" id="ARBA00023002"/>
    </source>
</evidence>
<evidence type="ECO:0000256" key="11">
    <source>
        <dbReference type="SAM" id="Phobius"/>
    </source>
</evidence>
<dbReference type="PRINTS" id="PR00463">
    <property type="entry name" value="EP450I"/>
</dbReference>
<keyword evidence="4 8" id="KW-0479">Metal-binding</keyword>
<accession>A0A0L0NAA6</accession>
<evidence type="ECO:0000256" key="6">
    <source>
        <dbReference type="ARBA" id="ARBA00023004"/>
    </source>
</evidence>
<dbReference type="EMBL" id="LFRF01000010">
    <property type="protein sequence ID" value="KND91002.1"/>
    <property type="molecule type" value="Genomic_DNA"/>
</dbReference>
<dbReference type="STRING" id="1163406.A0A0L0NAA6"/>
<dbReference type="GO" id="GO:0016705">
    <property type="term" value="F:oxidoreductase activity, acting on paired donors, with incorporation or reduction of molecular oxygen"/>
    <property type="evidence" value="ECO:0007669"/>
    <property type="project" value="InterPro"/>
</dbReference>
<gene>
    <name evidence="12" type="ORF">TOPH_04440</name>
</gene>
<dbReference type="GO" id="GO:0005506">
    <property type="term" value="F:iron ion binding"/>
    <property type="evidence" value="ECO:0007669"/>
    <property type="project" value="InterPro"/>
</dbReference>
<comment type="similarity">
    <text evidence="2 9">Belongs to the cytochrome P450 family.</text>
</comment>
<dbReference type="SUPFAM" id="SSF48264">
    <property type="entry name" value="Cytochrome P450"/>
    <property type="match status" value="1"/>
</dbReference>
<evidence type="ECO:0000256" key="7">
    <source>
        <dbReference type="ARBA" id="ARBA00023033"/>
    </source>
</evidence>
<dbReference type="AlphaFoldDB" id="A0A0L0NAA6"/>
<proteinExistence type="inferred from homology"/>
<feature type="region of interest" description="Disordered" evidence="10">
    <location>
        <begin position="104"/>
        <end position="128"/>
    </location>
</feature>
<feature type="compositionally biased region" description="Basic and acidic residues" evidence="10">
    <location>
        <begin position="104"/>
        <end position="113"/>
    </location>
</feature>
<dbReference type="InterPro" id="IPR036396">
    <property type="entry name" value="Cyt_P450_sf"/>
</dbReference>
<keyword evidence="6 8" id="KW-0408">Iron</keyword>
<dbReference type="GO" id="GO:0004497">
    <property type="term" value="F:monooxygenase activity"/>
    <property type="evidence" value="ECO:0007669"/>
    <property type="project" value="UniProtKB-KW"/>
</dbReference>
<name>A0A0L0NAA6_TOLOC</name>
<dbReference type="PRINTS" id="PR00385">
    <property type="entry name" value="P450"/>
</dbReference>
<dbReference type="GO" id="GO:0009403">
    <property type="term" value="P:toxin biosynthetic process"/>
    <property type="evidence" value="ECO:0007669"/>
    <property type="project" value="UniProtKB-ARBA"/>
</dbReference>
<organism evidence="12 13">
    <name type="scientific">Tolypocladium ophioglossoides (strain CBS 100239)</name>
    <name type="common">Snaketongue truffleclub</name>
    <name type="synonym">Elaphocordyceps ophioglossoides</name>
    <dbReference type="NCBI Taxonomy" id="1163406"/>
    <lineage>
        <taxon>Eukaryota</taxon>
        <taxon>Fungi</taxon>
        <taxon>Dikarya</taxon>
        <taxon>Ascomycota</taxon>
        <taxon>Pezizomycotina</taxon>
        <taxon>Sordariomycetes</taxon>
        <taxon>Hypocreomycetidae</taxon>
        <taxon>Hypocreales</taxon>
        <taxon>Ophiocordycipitaceae</taxon>
        <taxon>Tolypocladium</taxon>
    </lineage>
</organism>
<dbReference type="Gene3D" id="1.10.630.10">
    <property type="entry name" value="Cytochrome P450"/>
    <property type="match status" value="1"/>
</dbReference>
<dbReference type="PANTHER" id="PTHR24305">
    <property type="entry name" value="CYTOCHROME P450"/>
    <property type="match status" value="1"/>
</dbReference>
<keyword evidence="7 9" id="KW-0503">Monooxygenase</keyword>
<dbReference type="Pfam" id="PF00067">
    <property type="entry name" value="p450"/>
    <property type="match status" value="1"/>
</dbReference>
<evidence type="ECO:0000256" key="1">
    <source>
        <dbReference type="ARBA" id="ARBA00001971"/>
    </source>
</evidence>
<sequence length="509" mass="58284">MEFFAYEREAPTSSIVTAAVVGAVLFYLITTAIYNLFFHPLHSYPGPLLWRMSSIPWCYHQIKGDRTHIQAKFHLKYGDVLRIRPDELSYTSVQAWDDIFAHHPGRPEFPKDPRRQRRNPNKQQHILGATKPNHSRYRRLLAGAFSDSGLRQQEGLITGHVDLLIERLSKFASAQETVDLTQWYNMVVFDVIGDLAWGESFHSLRDGKLHEWIPAISSTVKFTMQSNVFYEFGLDFLIPLFVSKTIREQRVANYQFSEEKVNKRLKRGSDRGDFWDRIMIKSGEDNMAGEGMTQGEMLNNASILVLAGSETSATTLCGMTYLLLSNPEAKERLTREIRSFFDAAQDITIVSVGQLSFLNAVFQETLRLYPPVPTHSQRVPPKGGAQVCGKFIPENVSVGMSMMGACHDPKNFHRATEFCPERWLDDAPPEFRLDNKAVYQPWSVGTRNCLGRNLARAEIRLIMAKVLWHFDLKLEKDGMAGDWFDQKIWGVWFKKPLMVSLRLAGRDKE</sequence>
<comment type="cofactor">
    <cofactor evidence="1 8">
        <name>heme</name>
        <dbReference type="ChEBI" id="CHEBI:30413"/>
    </cofactor>
</comment>
<keyword evidence="5 9" id="KW-0560">Oxidoreductase</keyword>
<keyword evidence="11" id="KW-0472">Membrane</keyword>
<keyword evidence="3 8" id="KW-0349">Heme</keyword>
<evidence type="ECO:0000313" key="13">
    <source>
        <dbReference type="Proteomes" id="UP000036947"/>
    </source>
</evidence>
<keyword evidence="13" id="KW-1185">Reference proteome</keyword>
<dbReference type="CDD" id="cd11058">
    <property type="entry name" value="CYP60B-like"/>
    <property type="match status" value="1"/>
</dbReference>
<dbReference type="PANTHER" id="PTHR24305:SF210">
    <property type="entry name" value="CYTOCHROME P450 MONOOXYGENASE ASQL-RELATED"/>
    <property type="match status" value="1"/>
</dbReference>
<dbReference type="InterPro" id="IPR001128">
    <property type="entry name" value="Cyt_P450"/>
</dbReference>
<evidence type="ECO:0000256" key="2">
    <source>
        <dbReference type="ARBA" id="ARBA00010617"/>
    </source>
</evidence>
<dbReference type="InterPro" id="IPR017972">
    <property type="entry name" value="Cyt_P450_CS"/>
</dbReference>
<dbReference type="InterPro" id="IPR050121">
    <property type="entry name" value="Cytochrome_P450_monoxygenase"/>
</dbReference>
<evidence type="ECO:0000256" key="9">
    <source>
        <dbReference type="RuleBase" id="RU000461"/>
    </source>
</evidence>
<protein>
    <submittedName>
        <fullName evidence="12">Versicolorin B desaturase</fullName>
    </submittedName>
</protein>
<evidence type="ECO:0000256" key="8">
    <source>
        <dbReference type="PIRSR" id="PIRSR602401-1"/>
    </source>
</evidence>
<dbReference type="InterPro" id="IPR002401">
    <property type="entry name" value="Cyt_P450_E_grp-I"/>
</dbReference>
<dbReference type="Proteomes" id="UP000036947">
    <property type="component" value="Unassembled WGS sequence"/>
</dbReference>
<dbReference type="PROSITE" id="PS00086">
    <property type="entry name" value="CYTOCHROME_P450"/>
    <property type="match status" value="1"/>
</dbReference>
<evidence type="ECO:0000256" key="10">
    <source>
        <dbReference type="SAM" id="MobiDB-lite"/>
    </source>
</evidence>
<feature type="binding site" description="axial binding residue" evidence="8">
    <location>
        <position position="449"/>
    </location>
    <ligand>
        <name>heme</name>
        <dbReference type="ChEBI" id="CHEBI:30413"/>
    </ligand>
    <ligandPart>
        <name>Fe</name>
        <dbReference type="ChEBI" id="CHEBI:18248"/>
    </ligandPart>
</feature>